<name>A0ABR2K4H2_9EUKA</name>
<evidence type="ECO:0008006" key="3">
    <source>
        <dbReference type="Google" id="ProtNLM"/>
    </source>
</evidence>
<organism evidence="1 2">
    <name type="scientific">Tritrichomonas musculus</name>
    <dbReference type="NCBI Taxonomy" id="1915356"/>
    <lineage>
        <taxon>Eukaryota</taxon>
        <taxon>Metamonada</taxon>
        <taxon>Parabasalia</taxon>
        <taxon>Tritrichomonadida</taxon>
        <taxon>Tritrichomonadidae</taxon>
        <taxon>Tritrichomonas</taxon>
    </lineage>
</organism>
<dbReference type="Proteomes" id="UP001470230">
    <property type="component" value="Unassembled WGS sequence"/>
</dbReference>
<proteinExistence type="predicted"/>
<gene>
    <name evidence="1" type="ORF">M9Y10_040809</name>
</gene>
<evidence type="ECO:0000313" key="2">
    <source>
        <dbReference type="Proteomes" id="UP001470230"/>
    </source>
</evidence>
<evidence type="ECO:0000313" key="1">
    <source>
        <dbReference type="EMBL" id="KAK8885362.1"/>
    </source>
</evidence>
<comment type="caution">
    <text evidence="1">The sequence shown here is derived from an EMBL/GenBank/DDBJ whole genome shotgun (WGS) entry which is preliminary data.</text>
</comment>
<reference evidence="1 2" key="1">
    <citation type="submission" date="2024-04" db="EMBL/GenBank/DDBJ databases">
        <title>Tritrichomonas musculus Genome.</title>
        <authorList>
            <person name="Alves-Ferreira E."/>
            <person name="Grigg M."/>
            <person name="Lorenzi H."/>
            <person name="Galac M."/>
        </authorList>
    </citation>
    <scope>NUCLEOTIDE SEQUENCE [LARGE SCALE GENOMIC DNA]</scope>
    <source>
        <strain evidence="1 2">EAF2021</strain>
    </source>
</reference>
<accession>A0ABR2K4H2</accession>
<keyword evidence="2" id="KW-1185">Reference proteome</keyword>
<sequence length="359" mass="42382">MNEAQTYRLSHLSILLTQTFQTIAHDNISRQMEQHDISSHFTEDRLIEIFQTLLNDEREKLICQTELQIKTLLKEKKEDKHDYKNNIMEKGFTIQSINAENLEIRTKIGEAQALLFGRRWKQNLLVKREDAMINKIQRKINSYKPSLIKMKTSTLNFKLELNELHSELSELIYQYPGTFENVKKRVVEKFARALKSDFTLVSNLESQLTSKKEESKKYLEAMKQLYQYVTKKTPDAFSYDEVLLFQKYIKQIKRYKSSDRSEHEAKKIKKIIEKYLQEKDAAYQPIIEKQKKSLEKLKKELDATCKKLRTLMSCPSVIDRSFLSQIEKSKNELTNTQQKTDSIMIKLQNITFSSEPSLL</sequence>
<dbReference type="EMBL" id="JAPFFF010000007">
    <property type="protein sequence ID" value="KAK8885362.1"/>
    <property type="molecule type" value="Genomic_DNA"/>
</dbReference>
<protein>
    <recommendedName>
        <fullName evidence="3">DUF4201 domain-containing protein</fullName>
    </recommendedName>
</protein>